<dbReference type="GO" id="GO:0046474">
    <property type="term" value="P:glycerophospholipid biosynthetic process"/>
    <property type="evidence" value="ECO:0007669"/>
    <property type="project" value="TreeGrafter"/>
</dbReference>
<keyword evidence="7 14" id="KW-0812">Transmembrane</keyword>
<dbReference type="PANTHER" id="PTHR14269:SF62">
    <property type="entry name" value="CDP-DIACYLGLYCEROL--GLYCEROL-3-PHOSPHATE 3-PHOSPHATIDYLTRANSFERASE 1, CHLOROPLASTIC"/>
    <property type="match status" value="1"/>
</dbReference>
<accession>A0A1Y2K6T5</accession>
<evidence type="ECO:0000256" key="3">
    <source>
        <dbReference type="ARBA" id="ARBA00010441"/>
    </source>
</evidence>
<feature type="transmembrane region" description="Helical" evidence="14">
    <location>
        <begin position="74"/>
        <end position="96"/>
    </location>
</feature>
<keyword evidence="10 14" id="KW-0472">Membrane</keyword>
<comment type="pathway">
    <text evidence="2">Phospholipid metabolism; phosphatidylglycerol biosynthesis; phosphatidylglycerol from CDP-diacylglycerol: step 1/2.</text>
</comment>
<keyword evidence="16" id="KW-1185">Reference proteome</keyword>
<dbReference type="EMBL" id="LVJN01000018">
    <property type="protein sequence ID" value="OSM05058.1"/>
    <property type="molecule type" value="Genomic_DNA"/>
</dbReference>
<name>A0A1Y2K6T5_9PROT</name>
<reference evidence="15 16" key="1">
    <citation type="journal article" date="2016" name="BMC Genomics">
        <title>Combined genomic and structural analyses of a cultured magnetotactic bacterium reveals its niche adaptation to a dynamic environment.</title>
        <authorList>
            <person name="Araujo A.C."/>
            <person name="Morillo V."/>
            <person name="Cypriano J."/>
            <person name="Teixeira L.C."/>
            <person name="Leao P."/>
            <person name="Lyra S."/>
            <person name="Almeida L.G."/>
            <person name="Bazylinski D.A."/>
            <person name="Vasconcellos A.T."/>
            <person name="Abreu F."/>
            <person name="Lins U."/>
        </authorList>
    </citation>
    <scope>NUCLEOTIDE SEQUENCE [LARGE SCALE GENOMIC DNA]</scope>
    <source>
        <strain evidence="15 16">IT-1</strain>
    </source>
</reference>
<dbReference type="PANTHER" id="PTHR14269">
    <property type="entry name" value="CDP-DIACYLGLYCEROL--GLYCEROL-3-PHOSPHATE 3-PHOSPHATIDYLTRANSFERASE-RELATED"/>
    <property type="match status" value="1"/>
</dbReference>
<evidence type="ECO:0000256" key="1">
    <source>
        <dbReference type="ARBA" id="ARBA00004141"/>
    </source>
</evidence>
<evidence type="ECO:0000313" key="16">
    <source>
        <dbReference type="Proteomes" id="UP000194003"/>
    </source>
</evidence>
<keyword evidence="12" id="KW-1208">Phospholipid metabolism</keyword>
<evidence type="ECO:0000313" key="15">
    <source>
        <dbReference type="EMBL" id="OSM05058.1"/>
    </source>
</evidence>
<evidence type="ECO:0000256" key="9">
    <source>
        <dbReference type="ARBA" id="ARBA00023098"/>
    </source>
</evidence>
<evidence type="ECO:0000256" key="13">
    <source>
        <dbReference type="ARBA" id="ARBA00048586"/>
    </source>
</evidence>
<dbReference type="GO" id="GO:0008444">
    <property type="term" value="F:CDP-diacylglycerol-glycerol-3-phosphate 3-phosphatidyltransferase activity"/>
    <property type="evidence" value="ECO:0007669"/>
    <property type="project" value="UniProtKB-EC"/>
</dbReference>
<evidence type="ECO:0000256" key="4">
    <source>
        <dbReference type="ARBA" id="ARBA00013170"/>
    </source>
</evidence>
<protein>
    <recommendedName>
        <fullName evidence="5">CDP-diacylglycerol--glycerol-3-phosphate 3-phosphatidyltransferase</fullName>
        <ecNumber evidence="4">2.7.8.5</ecNumber>
    </recommendedName>
</protein>
<keyword evidence="9" id="KW-0443">Lipid metabolism</keyword>
<comment type="subcellular location">
    <subcellularLocation>
        <location evidence="1">Membrane</location>
        <topology evidence="1">Multi-pass membrane protein</topology>
    </subcellularLocation>
</comment>
<dbReference type="RefSeq" id="WP_085441699.1">
    <property type="nucleotide sequence ID" value="NZ_LVJN01000018.1"/>
</dbReference>
<dbReference type="AlphaFoldDB" id="A0A1Y2K6T5"/>
<dbReference type="STRING" id="1434232.MAIT1_03193"/>
<dbReference type="EC" id="2.7.8.5" evidence="4"/>
<feature type="transmembrane region" description="Helical" evidence="14">
    <location>
        <begin position="12"/>
        <end position="29"/>
    </location>
</feature>
<evidence type="ECO:0000256" key="6">
    <source>
        <dbReference type="ARBA" id="ARBA00022516"/>
    </source>
</evidence>
<dbReference type="PIRSF" id="PIRSF000847">
    <property type="entry name" value="Phos_ph_gly_syn"/>
    <property type="match status" value="1"/>
</dbReference>
<gene>
    <name evidence="15" type="ORF">MAIT1_03193</name>
</gene>
<keyword evidence="8 14" id="KW-1133">Transmembrane helix</keyword>
<evidence type="ECO:0000256" key="7">
    <source>
        <dbReference type="ARBA" id="ARBA00022692"/>
    </source>
</evidence>
<organism evidence="15 16">
    <name type="scientific">Magnetofaba australis IT-1</name>
    <dbReference type="NCBI Taxonomy" id="1434232"/>
    <lineage>
        <taxon>Bacteria</taxon>
        <taxon>Pseudomonadati</taxon>
        <taxon>Pseudomonadota</taxon>
        <taxon>Magnetococcia</taxon>
        <taxon>Magnetococcales</taxon>
        <taxon>Magnetococcaceae</taxon>
        <taxon>Magnetofaba</taxon>
    </lineage>
</organism>
<feature type="transmembrane region" description="Helical" evidence="14">
    <location>
        <begin position="35"/>
        <end position="53"/>
    </location>
</feature>
<evidence type="ECO:0000256" key="5">
    <source>
        <dbReference type="ARBA" id="ARBA00014944"/>
    </source>
</evidence>
<evidence type="ECO:0000256" key="14">
    <source>
        <dbReference type="SAM" id="Phobius"/>
    </source>
</evidence>
<dbReference type="Gene3D" id="1.20.120.1760">
    <property type="match status" value="1"/>
</dbReference>
<evidence type="ECO:0000256" key="11">
    <source>
        <dbReference type="ARBA" id="ARBA00023209"/>
    </source>
</evidence>
<evidence type="ECO:0000256" key="8">
    <source>
        <dbReference type="ARBA" id="ARBA00022989"/>
    </source>
</evidence>
<feature type="transmembrane region" description="Helical" evidence="14">
    <location>
        <begin position="102"/>
        <end position="118"/>
    </location>
</feature>
<dbReference type="OrthoDB" id="9796672at2"/>
<comment type="similarity">
    <text evidence="3">Belongs to the CDP-alcohol phosphatidyltransferase class-I family.</text>
</comment>
<keyword evidence="6" id="KW-0444">Lipid biosynthesis</keyword>
<dbReference type="InterPro" id="IPR043130">
    <property type="entry name" value="CDP-OH_PTrfase_TM_dom"/>
</dbReference>
<keyword evidence="11" id="KW-0594">Phospholipid biosynthesis</keyword>
<dbReference type="InterPro" id="IPR000462">
    <property type="entry name" value="CDP-OH_P_trans"/>
</dbReference>
<feature type="transmembrane region" description="Helical" evidence="14">
    <location>
        <begin position="152"/>
        <end position="173"/>
    </location>
</feature>
<evidence type="ECO:0000256" key="2">
    <source>
        <dbReference type="ARBA" id="ARBA00005042"/>
    </source>
</evidence>
<proteinExistence type="inferred from homology"/>
<evidence type="ECO:0000256" key="12">
    <source>
        <dbReference type="ARBA" id="ARBA00023264"/>
    </source>
</evidence>
<evidence type="ECO:0000256" key="10">
    <source>
        <dbReference type="ARBA" id="ARBA00023136"/>
    </source>
</evidence>
<dbReference type="InterPro" id="IPR050324">
    <property type="entry name" value="CDP-alcohol_PTase-I"/>
</dbReference>
<dbReference type="Pfam" id="PF01066">
    <property type="entry name" value="CDP-OH_P_transf"/>
    <property type="match status" value="1"/>
</dbReference>
<keyword evidence="15" id="KW-0808">Transferase</keyword>
<dbReference type="GO" id="GO:0016020">
    <property type="term" value="C:membrane"/>
    <property type="evidence" value="ECO:0007669"/>
    <property type="project" value="UniProtKB-SubCell"/>
</dbReference>
<sequence length="188" mass="20324">MAGPVILNVPNTLSFLRIFSAPLFIWLLLNDWMNAALWLFLVAGVTDAVDGFIAKRFGLQTELGAYLDPLADKLLLLSGFITLSVIDVMPLWMTLLVVTRDLVIVGGALVYQLATGALRMEPLIISKLNTVAQITLLVAVLAEQAFGAFEWLFTPLLIFAALTTAASGLAYTIEWTRRATSSDPGGAP</sequence>
<comment type="catalytic activity">
    <reaction evidence="13">
        <text>a CDP-1,2-diacyl-sn-glycerol + sn-glycerol 3-phosphate = a 1,2-diacyl-sn-glycero-3-phospho-(1'-sn-glycero-3'-phosphate) + CMP + H(+)</text>
        <dbReference type="Rhea" id="RHEA:12593"/>
        <dbReference type="ChEBI" id="CHEBI:15378"/>
        <dbReference type="ChEBI" id="CHEBI:57597"/>
        <dbReference type="ChEBI" id="CHEBI:58332"/>
        <dbReference type="ChEBI" id="CHEBI:60110"/>
        <dbReference type="ChEBI" id="CHEBI:60377"/>
        <dbReference type="EC" id="2.7.8.5"/>
    </reaction>
</comment>
<dbReference type="Proteomes" id="UP000194003">
    <property type="component" value="Unassembled WGS sequence"/>
</dbReference>
<dbReference type="InterPro" id="IPR004570">
    <property type="entry name" value="Phosphatidylglycerol_P_synth"/>
</dbReference>
<comment type="caution">
    <text evidence="15">The sequence shown here is derived from an EMBL/GenBank/DDBJ whole genome shotgun (WGS) entry which is preliminary data.</text>
</comment>